<name>A0A149PFG1_9BURK</name>
<dbReference type="AlphaFoldDB" id="A0A149PFG1"/>
<dbReference type="InterPro" id="IPR036102">
    <property type="entry name" value="OsmC/Ohrsf"/>
</dbReference>
<dbReference type="Pfam" id="PF02566">
    <property type="entry name" value="OsmC"/>
    <property type="match status" value="1"/>
</dbReference>
<gene>
    <name evidence="1" type="ORF">CI15_24860</name>
</gene>
<dbReference type="Proteomes" id="UP000075613">
    <property type="component" value="Unassembled WGS sequence"/>
</dbReference>
<keyword evidence="2" id="KW-1185">Reference proteome</keyword>
<sequence length="135" mass="14201">MVSATRHGERYCTAVSNGRVQLYADTSKNGVGGAAGMRPHELLESALAACVCMSIDMAAEKAGFTLPAIVVEVVVDRRDSETCFNVTVRDIAALVDEQRELVRAAVLGSPVARTLGKPVRVALETGSEAGALCRP</sequence>
<dbReference type="SUPFAM" id="SSF82784">
    <property type="entry name" value="OsmC-like"/>
    <property type="match status" value="1"/>
</dbReference>
<comment type="caution">
    <text evidence="1">The sequence shown here is derived from an EMBL/GenBank/DDBJ whole genome shotgun (WGS) entry which is preliminary data.</text>
</comment>
<dbReference type="EMBL" id="LRBG01000037">
    <property type="protein sequence ID" value="KXU83780.1"/>
    <property type="molecule type" value="Genomic_DNA"/>
</dbReference>
<evidence type="ECO:0000313" key="1">
    <source>
        <dbReference type="EMBL" id="KXU83780.1"/>
    </source>
</evidence>
<reference evidence="1 2" key="1">
    <citation type="journal article" date="2015" name="Int. J. Syst. Evol. Microbiol.">
        <title>Burkholderia monticola sp. nov., isolated from mountain soil.</title>
        <authorList>
            <person name="Baek I."/>
            <person name="Seo B."/>
            <person name="Lee I."/>
            <person name="Yi H."/>
            <person name="Chun J."/>
        </authorList>
    </citation>
    <scope>NUCLEOTIDE SEQUENCE [LARGE SCALE GENOMIC DNA]</scope>
    <source>
        <strain evidence="1 2">JC2948</strain>
    </source>
</reference>
<protein>
    <submittedName>
        <fullName evidence="1">Peroxiredoxin</fullName>
    </submittedName>
</protein>
<organism evidence="1 2">
    <name type="scientific">Paraburkholderia monticola</name>
    <dbReference type="NCBI Taxonomy" id="1399968"/>
    <lineage>
        <taxon>Bacteria</taxon>
        <taxon>Pseudomonadati</taxon>
        <taxon>Pseudomonadota</taxon>
        <taxon>Betaproteobacteria</taxon>
        <taxon>Burkholderiales</taxon>
        <taxon>Burkholderiaceae</taxon>
        <taxon>Paraburkholderia</taxon>
    </lineage>
</organism>
<dbReference type="InterPro" id="IPR015946">
    <property type="entry name" value="KH_dom-like_a/b"/>
</dbReference>
<evidence type="ECO:0000313" key="2">
    <source>
        <dbReference type="Proteomes" id="UP000075613"/>
    </source>
</evidence>
<dbReference type="STRING" id="1399968.CI15_24860"/>
<accession>A0A149PFG1</accession>
<dbReference type="RefSeq" id="WP_062132635.1">
    <property type="nucleotide sequence ID" value="NZ_LRBG01000037.1"/>
</dbReference>
<dbReference type="OrthoDB" id="9789573at2"/>
<dbReference type="InterPro" id="IPR003718">
    <property type="entry name" value="OsmC/Ohr_fam"/>
</dbReference>
<proteinExistence type="predicted"/>
<dbReference type="Gene3D" id="3.30.300.20">
    <property type="match status" value="1"/>
</dbReference>